<comment type="catalytic activity">
    <reaction evidence="9">
        <text>tRNA(Cys) + L-cysteine + ATP = L-cysteinyl-tRNA(Cys) + AMP + diphosphate</text>
        <dbReference type="Rhea" id="RHEA:17773"/>
        <dbReference type="Rhea" id="RHEA-COMP:9661"/>
        <dbReference type="Rhea" id="RHEA-COMP:9679"/>
        <dbReference type="ChEBI" id="CHEBI:30616"/>
        <dbReference type="ChEBI" id="CHEBI:33019"/>
        <dbReference type="ChEBI" id="CHEBI:35235"/>
        <dbReference type="ChEBI" id="CHEBI:78442"/>
        <dbReference type="ChEBI" id="CHEBI:78517"/>
        <dbReference type="ChEBI" id="CHEBI:456215"/>
        <dbReference type="EC" id="6.1.1.16"/>
    </reaction>
</comment>
<reference evidence="12 13" key="1">
    <citation type="journal article" date="2016" name="Nat. Commun.">
        <title>Thousands of microbial genomes shed light on interconnected biogeochemical processes in an aquifer system.</title>
        <authorList>
            <person name="Anantharaman K."/>
            <person name="Brown C.T."/>
            <person name="Hug L.A."/>
            <person name="Sharon I."/>
            <person name="Castelle C.J."/>
            <person name="Probst A.J."/>
            <person name="Thomas B.C."/>
            <person name="Singh A."/>
            <person name="Wilkins M.J."/>
            <person name="Karaoz U."/>
            <person name="Brodie E.L."/>
            <person name="Williams K.H."/>
            <person name="Hubbard S.S."/>
            <person name="Banfield J.F."/>
        </authorList>
    </citation>
    <scope>NUCLEOTIDE SEQUENCE [LARGE SCALE GENOMIC DNA]</scope>
</reference>
<evidence type="ECO:0000256" key="9">
    <source>
        <dbReference type="HAMAP-Rule" id="MF_00041"/>
    </source>
</evidence>
<keyword evidence="5 9" id="KW-0862">Zinc</keyword>
<comment type="subunit">
    <text evidence="1 9">Monomer.</text>
</comment>
<dbReference type="STRING" id="1817832.A3J48_00485"/>
<feature type="domain" description="tRNA synthetases class I catalytic" evidence="10">
    <location>
        <begin position="16"/>
        <end position="329"/>
    </location>
</feature>
<feature type="short sequence motif" description="'HIGH' region" evidence="9">
    <location>
        <begin position="31"/>
        <end position="41"/>
    </location>
</feature>
<proteinExistence type="inferred from homology"/>
<feature type="short sequence motif" description="'KMSKS' region" evidence="9">
    <location>
        <begin position="282"/>
        <end position="286"/>
    </location>
</feature>
<dbReference type="InterPro" id="IPR032678">
    <property type="entry name" value="tRNA-synt_1_cat_dom"/>
</dbReference>
<keyword evidence="9" id="KW-0963">Cytoplasm</keyword>
<dbReference type="GO" id="GO:0008270">
    <property type="term" value="F:zinc ion binding"/>
    <property type="evidence" value="ECO:0007669"/>
    <property type="project" value="UniProtKB-UniRule"/>
</dbReference>
<evidence type="ECO:0000259" key="10">
    <source>
        <dbReference type="Pfam" id="PF01406"/>
    </source>
</evidence>
<dbReference type="PANTHER" id="PTHR10890:SF3">
    <property type="entry name" value="CYSTEINE--TRNA LIGASE, CYTOPLASMIC"/>
    <property type="match status" value="1"/>
</dbReference>
<evidence type="ECO:0000256" key="7">
    <source>
        <dbReference type="ARBA" id="ARBA00022917"/>
    </source>
</evidence>
<feature type="binding site" evidence="9">
    <location>
        <position position="250"/>
    </location>
    <ligand>
        <name>Zn(2+)</name>
        <dbReference type="ChEBI" id="CHEBI:29105"/>
    </ligand>
</feature>
<keyword evidence="6 9" id="KW-0067">ATP-binding</keyword>
<dbReference type="PANTHER" id="PTHR10890">
    <property type="entry name" value="CYSTEINYL-TRNA SYNTHETASE"/>
    <property type="match status" value="1"/>
</dbReference>
<dbReference type="Gene3D" id="1.20.120.640">
    <property type="entry name" value="Anticodon-binding domain of a subclass of class I aminoacyl-tRNA synthetases"/>
    <property type="match status" value="1"/>
</dbReference>
<evidence type="ECO:0000313" key="13">
    <source>
        <dbReference type="Proteomes" id="UP000176786"/>
    </source>
</evidence>
<evidence type="ECO:0000256" key="6">
    <source>
        <dbReference type="ARBA" id="ARBA00022840"/>
    </source>
</evidence>
<dbReference type="GO" id="GO:0005829">
    <property type="term" value="C:cytosol"/>
    <property type="evidence" value="ECO:0007669"/>
    <property type="project" value="TreeGrafter"/>
</dbReference>
<comment type="similarity">
    <text evidence="9">Belongs to the class-I aminoacyl-tRNA synthetase family.</text>
</comment>
<dbReference type="PRINTS" id="PR00983">
    <property type="entry name" value="TRNASYNTHCYS"/>
</dbReference>
<dbReference type="GO" id="GO:0006423">
    <property type="term" value="P:cysteinyl-tRNA aminoacylation"/>
    <property type="evidence" value="ECO:0007669"/>
    <property type="project" value="UniProtKB-UniRule"/>
</dbReference>
<dbReference type="InterPro" id="IPR024909">
    <property type="entry name" value="Cys-tRNA/MSH_ligase"/>
</dbReference>
<comment type="caution">
    <text evidence="12">The sequence shown here is derived from an EMBL/GenBank/DDBJ whole genome shotgun (WGS) entry which is preliminary data.</text>
</comment>
<accession>A0A1F5P508</accession>
<feature type="binding site" evidence="9">
    <location>
        <position position="285"/>
    </location>
    <ligand>
        <name>ATP</name>
        <dbReference type="ChEBI" id="CHEBI:30616"/>
    </ligand>
</feature>
<protein>
    <recommendedName>
        <fullName evidence="9">Cysteine--tRNA ligase</fullName>
        <ecNumber evidence="9">6.1.1.16</ecNumber>
    </recommendedName>
    <alternativeName>
        <fullName evidence="9">Cysteinyl-tRNA synthetase</fullName>
        <shortName evidence="9">CysRS</shortName>
    </alternativeName>
</protein>
<feature type="binding site" evidence="9">
    <location>
        <position position="29"/>
    </location>
    <ligand>
        <name>Zn(2+)</name>
        <dbReference type="ChEBI" id="CHEBI:29105"/>
    </ligand>
</feature>
<dbReference type="NCBIfam" id="TIGR00435">
    <property type="entry name" value="cysS"/>
    <property type="match status" value="1"/>
</dbReference>
<feature type="binding site" evidence="9">
    <location>
        <position position="254"/>
    </location>
    <ligand>
        <name>Zn(2+)</name>
        <dbReference type="ChEBI" id="CHEBI:29105"/>
    </ligand>
</feature>
<keyword evidence="3 9" id="KW-0479">Metal-binding</keyword>
<dbReference type="CDD" id="cd00672">
    <property type="entry name" value="CysRS_core"/>
    <property type="match status" value="1"/>
</dbReference>
<dbReference type="InterPro" id="IPR015803">
    <property type="entry name" value="Cys-tRNA-ligase"/>
</dbReference>
<keyword evidence="7 9" id="KW-0648">Protein biosynthesis</keyword>
<keyword evidence="8 9" id="KW-0030">Aminoacyl-tRNA synthetase</keyword>
<dbReference type="InterPro" id="IPR009080">
    <property type="entry name" value="tRNAsynth_Ia_anticodon-bd"/>
</dbReference>
<evidence type="ECO:0000256" key="2">
    <source>
        <dbReference type="ARBA" id="ARBA00022598"/>
    </source>
</evidence>
<organism evidence="12 13">
    <name type="scientific">Candidatus Doudnabacteria bacterium RIFCSPHIGHO2_02_FULL_46_11</name>
    <dbReference type="NCBI Taxonomy" id="1817832"/>
    <lineage>
        <taxon>Bacteria</taxon>
        <taxon>Candidatus Doudnaibacteriota</taxon>
    </lineage>
</organism>
<name>A0A1F5P508_9BACT</name>
<feature type="domain" description="Cysteinyl-tRNA ligase anticodon binding" evidence="11">
    <location>
        <begin position="411"/>
        <end position="458"/>
    </location>
</feature>
<dbReference type="Pfam" id="PF23493">
    <property type="entry name" value="CysS_C"/>
    <property type="match status" value="1"/>
</dbReference>
<gene>
    <name evidence="9" type="primary">cysS</name>
    <name evidence="12" type="ORF">A3J48_00485</name>
</gene>
<evidence type="ECO:0000256" key="5">
    <source>
        <dbReference type="ARBA" id="ARBA00022833"/>
    </source>
</evidence>
<sequence length="461" mass="52803">MPLNLYDTYKRKLVTIEPIEKGKIGFYSCGPTVYDFVHIGNLRTYIFNDTLKRALKYLGYKVKHIMNITDVGHLVSDEDAGEDKLEKGAKREGKTVWEVARYYTKFFLADIEALNIEMPEVMPRATETIPEMIEIVKILLEKGAAYETDEAIYFDISKFPDYEKLTGQKFKDKKQGARDEVVTDPQKKNPADFALWFKTVGRFKEHTMHWSSPWGEGFPGWHIECSAMSRKFLGQPFDLHTSAIDHTKVHHPNEIAQSEAAYGIPLANYWVHAEFLLVDGHKMSKSLGNLFRLSDLEEKSFSPLDFRYLTLTAHYRNKLNFTWEGLKAASAAHANLRNLVSELNEPAEPDEKYLNEFRLHLENDLNTAEALAVLWKLIKSPEIASGVKRATVNEMDKVLGLNLAGLKPEVLSPEIAELVERRDFARQSRDWKKSDELRRNLEAQGFSVEDGPQGTKVRKNS</sequence>
<dbReference type="GO" id="GO:0005524">
    <property type="term" value="F:ATP binding"/>
    <property type="evidence" value="ECO:0007669"/>
    <property type="project" value="UniProtKB-UniRule"/>
</dbReference>
<dbReference type="HAMAP" id="MF_00041">
    <property type="entry name" value="Cys_tRNA_synth"/>
    <property type="match status" value="1"/>
</dbReference>
<evidence type="ECO:0000256" key="8">
    <source>
        <dbReference type="ARBA" id="ARBA00023146"/>
    </source>
</evidence>
<dbReference type="SUPFAM" id="SSF52374">
    <property type="entry name" value="Nucleotidylyl transferase"/>
    <property type="match status" value="1"/>
</dbReference>
<dbReference type="GO" id="GO:0004817">
    <property type="term" value="F:cysteine-tRNA ligase activity"/>
    <property type="evidence" value="ECO:0007669"/>
    <property type="project" value="UniProtKB-UniRule"/>
</dbReference>
<dbReference type="AlphaFoldDB" id="A0A1F5P508"/>
<feature type="binding site" evidence="9">
    <location>
        <position position="225"/>
    </location>
    <ligand>
        <name>Zn(2+)</name>
        <dbReference type="ChEBI" id="CHEBI:29105"/>
    </ligand>
</feature>
<evidence type="ECO:0000256" key="3">
    <source>
        <dbReference type="ARBA" id="ARBA00022723"/>
    </source>
</evidence>
<dbReference type="SUPFAM" id="SSF47323">
    <property type="entry name" value="Anticodon-binding domain of a subclass of class I aminoacyl-tRNA synthetases"/>
    <property type="match status" value="1"/>
</dbReference>
<dbReference type="EMBL" id="MFES01000030">
    <property type="protein sequence ID" value="OGE84949.1"/>
    <property type="molecule type" value="Genomic_DNA"/>
</dbReference>
<comment type="cofactor">
    <cofactor evidence="9">
        <name>Zn(2+)</name>
        <dbReference type="ChEBI" id="CHEBI:29105"/>
    </cofactor>
    <text evidence="9">Binds 1 zinc ion per subunit.</text>
</comment>
<evidence type="ECO:0000313" key="12">
    <source>
        <dbReference type="EMBL" id="OGE84949.1"/>
    </source>
</evidence>
<evidence type="ECO:0000259" key="11">
    <source>
        <dbReference type="Pfam" id="PF23493"/>
    </source>
</evidence>
<dbReference type="Proteomes" id="UP000176786">
    <property type="component" value="Unassembled WGS sequence"/>
</dbReference>
<dbReference type="EC" id="6.1.1.16" evidence="9"/>
<dbReference type="Pfam" id="PF01406">
    <property type="entry name" value="tRNA-synt_1e"/>
    <property type="match status" value="1"/>
</dbReference>
<dbReference type="InterPro" id="IPR056411">
    <property type="entry name" value="CysS_C"/>
</dbReference>
<keyword evidence="4 9" id="KW-0547">Nucleotide-binding</keyword>
<evidence type="ECO:0000256" key="4">
    <source>
        <dbReference type="ARBA" id="ARBA00022741"/>
    </source>
</evidence>
<keyword evidence="2 9" id="KW-0436">Ligase</keyword>
<evidence type="ECO:0000256" key="1">
    <source>
        <dbReference type="ARBA" id="ARBA00011245"/>
    </source>
</evidence>
<comment type="subcellular location">
    <subcellularLocation>
        <location evidence="9">Cytoplasm</location>
    </subcellularLocation>
</comment>
<dbReference type="Gene3D" id="3.40.50.620">
    <property type="entry name" value="HUPs"/>
    <property type="match status" value="1"/>
</dbReference>
<dbReference type="InterPro" id="IPR014729">
    <property type="entry name" value="Rossmann-like_a/b/a_fold"/>
</dbReference>